<reference evidence="2 3" key="1">
    <citation type="submission" date="2016-02" db="EMBL/GenBank/DDBJ databases">
        <title>Complete genome sequencing and analysis of ATSB10, Dyella thiooxydans isolated from rhizosphere soil of sunflower (Helianthus annuus L.).</title>
        <authorList>
            <person name="Lee Y."/>
            <person name="Hwangbo K."/>
            <person name="Chung H."/>
            <person name="Yoo J."/>
            <person name="Kim K.Y."/>
            <person name="Sa T.M."/>
            <person name="Um Y."/>
            <person name="Madhaiyan M."/>
        </authorList>
    </citation>
    <scope>NUCLEOTIDE SEQUENCE [LARGE SCALE GENOMIC DNA]</scope>
    <source>
        <strain evidence="2 3">ATSB10</strain>
    </source>
</reference>
<feature type="transmembrane region" description="Helical" evidence="1">
    <location>
        <begin position="6"/>
        <end position="28"/>
    </location>
</feature>
<evidence type="ECO:0000313" key="3">
    <source>
        <dbReference type="Proteomes" id="UP000077255"/>
    </source>
</evidence>
<keyword evidence="1" id="KW-0812">Transmembrane</keyword>
<dbReference type="KEGG" id="dtx:ATSB10_13840"/>
<dbReference type="RefSeq" id="WP_063671504.1">
    <property type="nucleotide sequence ID" value="NZ_CP014841.1"/>
</dbReference>
<keyword evidence="1" id="KW-0472">Membrane</keyword>
<name>A0A160N0S5_9GAMM</name>
<dbReference type="AlphaFoldDB" id="A0A160N0S5"/>
<dbReference type="Proteomes" id="UP000077255">
    <property type="component" value="Chromosome"/>
</dbReference>
<keyword evidence="3" id="KW-1185">Reference proteome</keyword>
<evidence type="ECO:0008006" key="4">
    <source>
        <dbReference type="Google" id="ProtNLM"/>
    </source>
</evidence>
<dbReference type="STRING" id="445710.ATSB10_13840"/>
<organism evidence="2 3">
    <name type="scientific">Dyella thiooxydans</name>
    <dbReference type="NCBI Taxonomy" id="445710"/>
    <lineage>
        <taxon>Bacteria</taxon>
        <taxon>Pseudomonadati</taxon>
        <taxon>Pseudomonadota</taxon>
        <taxon>Gammaproteobacteria</taxon>
        <taxon>Lysobacterales</taxon>
        <taxon>Rhodanobacteraceae</taxon>
        <taxon>Dyella</taxon>
    </lineage>
</organism>
<keyword evidence="1" id="KW-1133">Transmembrane helix</keyword>
<dbReference type="OrthoDB" id="5502479at2"/>
<evidence type="ECO:0000313" key="2">
    <source>
        <dbReference type="EMBL" id="AND68838.1"/>
    </source>
</evidence>
<protein>
    <recommendedName>
        <fullName evidence="4">DUF3014 domain-containing protein</fullName>
    </recommendedName>
</protein>
<gene>
    <name evidence="2" type="ORF">ATSB10_13840</name>
</gene>
<dbReference type="PATRIC" id="fig|445710.3.peg.1380"/>
<dbReference type="Pfam" id="PF11219">
    <property type="entry name" value="DUF3014"/>
    <property type="match status" value="1"/>
</dbReference>
<sequence length="287" mass="30072">MSKRFSGGGWVFAVIAVVLIAFAAWFLVQRARKADQARPAPVAAATAPVPAPASTAPAIAHPIEQAQTAPAAASTAPLPALGDSDASVLQGLAALAPGSDVGAWLVHQSIIPRIVATVDALPRQDLSPFILPVRPAKGSLKTQDANGQKVVDAANAARYAPYVKAMQAVDSQALVDWYVHSYPLFQQAYRELGYPHAYFNDRLIAVIDHLLASPEPTGPLAVVPYKEGFAYADPSLQSLSIGQRTMVRIGAENEAAVKAKLRDLRARLVGSGLHKGTAAPAAATTAH</sequence>
<proteinExistence type="predicted"/>
<evidence type="ECO:0000256" key="1">
    <source>
        <dbReference type="SAM" id="Phobius"/>
    </source>
</evidence>
<dbReference type="InterPro" id="IPR021382">
    <property type="entry name" value="DUF3014"/>
</dbReference>
<dbReference type="EMBL" id="CP014841">
    <property type="protein sequence ID" value="AND68838.1"/>
    <property type="molecule type" value="Genomic_DNA"/>
</dbReference>
<accession>A0A160N0S5</accession>